<proteinExistence type="predicted"/>
<name>A0A212RPI9_9PROT</name>
<dbReference type="Proteomes" id="UP000197065">
    <property type="component" value="Unassembled WGS sequence"/>
</dbReference>
<feature type="transmembrane region" description="Helical" evidence="1">
    <location>
        <begin position="29"/>
        <end position="58"/>
    </location>
</feature>
<accession>A0A212RPI9</accession>
<protein>
    <submittedName>
        <fullName evidence="2">Uncharacterized protein</fullName>
    </submittedName>
</protein>
<organism evidence="2 3">
    <name type="scientific">Arboricoccus pini</name>
    <dbReference type="NCBI Taxonomy" id="1963835"/>
    <lineage>
        <taxon>Bacteria</taxon>
        <taxon>Pseudomonadati</taxon>
        <taxon>Pseudomonadota</taxon>
        <taxon>Alphaproteobacteria</taxon>
        <taxon>Geminicoccales</taxon>
        <taxon>Geminicoccaceae</taxon>
        <taxon>Arboricoccus</taxon>
    </lineage>
</organism>
<dbReference type="EMBL" id="FYEH01000011">
    <property type="protein sequence ID" value="SNB74303.1"/>
    <property type="molecule type" value="Genomic_DNA"/>
</dbReference>
<evidence type="ECO:0000313" key="2">
    <source>
        <dbReference type="EMBL" id="SNB74303.1"/>
    </source>
</evidence>
<dbReference type="AlphaFoldDB" id="A0A212RPI9"/>
<gene>
    <name evidence="2" type="ORF">SAMN07250955_111125</name>
</gene>
<keyword evidence="1" id="KW-0812">Transmembrane</keyword>
<reference evidence="2 3" key="1">
    <citation type="submission" date="2017-06" db="EMBL/GenBank/DDBJ databases">
        <authorList>
            <person name="Kim H.J."/>
            <person name="Triplett B.A."/>
        </authorList>
    </citation>
    <scope>NUCLEOTIDE SEQUENCE [LARGE SCALE GENOMIC DNA]</scope>
    <source>
        <strain evidence="2 3">B29T1</strain>
    </source>
</reference>
<evidence type="ECO:0000256" key="1">
    <source>
        <dbReference type="SAM" id="Phobius"/>
    </source>
</evidence>
<keyword evidence="1" id="KW-1133">Transmembrane helix</keyword>
<keyword evidence="3" id="KW-1185">Reference proteome</keyword>
<sequence>MIAQGCFVRLRSVAGPLAMRIGRYVEDGLLWLCGMLLMAVGAVLVLLHIVVFSAILLCRCASRWTHDRRPLEHGQRPGAGG</sequence>
<evidence type="ECO:0000313" key="3">
    <source>
        <dbReference type="Proteomes" id="UP000197065"/>
    </source>
</evidence>
<keyword evidence="1" id="KW-0472">Membrane</keyword>